<dbReference type="InterPro" id="IPR038109">
    <property type="entry name" value="DNA_bind_recomb_sf"/>
</dbReference>
<evidence type="ECO:0000313" key="4">
    <source>
        <dbReference type="Proteomes" id="UP000186868"/>
    </source>
</evidence>
<name>A0A1U7HC23_9CYAN</name>
<dbReference type="STRING" id="1921803.NIES593_16810"/>
<evidence type="ECO:0000256" key="1">
    <source>
        <dbReference type="ARBA" id="ARBA00009913"/>
    </source>
</evidence>
<dbReference type="Proteomes" id="UP000186868">
    <property type="component" value="Unassembled WGS sequence"/>
</dbReference>
<dbReference type="GO" id="GO:0003677">
    <property type="term" value="F:DNA binding"/>
    <property type="evidence" value="ECO:0007669"/>
    <property type="project" value="InterPro"/>
</dbReference>
<dbReference type="RefSeq" id="WP_073600688.1">
    <property type="nucleotide sequence ID" value="NZ_MRCB01000023.1"/>
</dbReference>
<proteinExistence type="inferred from homology"/>
<sequence>MKIIAYSYSDPLLESPPDRSIWGLEVDKIYQDLGKRQQLFQLLEDCQINTPEYLLIRNLEELGDSVEEISDRMTQLETLGVAIVATEQNYNSSQLKNADPADIRANLAKIFQEIQNIQYHRRLRQGHARNRIKALPPPGKAPYGYRRGKDRYILDRSTAPVVKEFFERFLLFGSLRGAVRYLEKRYGKKISVSTGRNWLFNPVYRGDLAYQNNEIVPDTHVPIISREEAAQIDRLLRRNGRLPSRTASAPRSLAGLVICGQCQSHMTITRVTARGKKKEYLYLRPMNCPLLPKCSAISYQEVLEKTIDRICEDLPRTVAKLNLPNPEGLKEMLRSEIHTKKAIIEQLSSLKEQGILDEETAELRRYKLQTEISQLTSKLDSLPPGDLKVIAKAVSLPQFWLDLSEAERRFYFREFIQKIEIIRSQSQTWELEVTFIF</sequence>
<organism evidence="3 4">
    <name type="scientific">Hydrococcus rivularis NIES-593</name>
    <dbReference type="NCBI Taxonomy" id="1921803"/>
    <lineage>
        <taxon>Bacteria</taxon>
        <taxon>Bacillati</taxon>
        <taxon>Cyanobacteriota</taxon>
        <taxon>Cyanophyceae</taxon>
        <taxon>Pleurocapsales</taxon>
        <taxon>Hydrococcaceae</taxon>
        <taxon>Hydrococcus</taxon>
    </lineage>
</organism>
<dbReference type="SMART" id="SM00857">
    <property type="entry name" value="Resolvase"/>
    <property type="match status" value="1"/>
</dbReference>
<evidence type="ECO:0000259" key="2">
    <source>
        <dbReference type="PROSITE" id="PS51737"/>
    </source>
</evidence>
<dbReference type="GO" id="GO:0000150">
    <property type="term" value="F:DNA strand exchange activity"/>
    <property type="evidence" value="ECO:0007669"/>
    <property type="project" value="InterPro"/>
</dbReference>
<dbReference type="PROSITE" id="PS51737">
    <property type="entry name" value="RECOMBINASE_DNA_BIND"/>
    <property type="match status" value="1"/>
</dbReference>
<dbReference type="InterPro" id="IPR011109">
    <property type="entry name" value="DNA_bind_recombinase_dom"/>
</dbReference>
<gene>
    <name evidence="3" type="ORF">NIES593_16810</name>
</gene>
<evidence type="ECO:0000313" key="3">
    <source>
        <dbReference type="EMBL" id="OKH21088.1"/>
    </source>
</evidence>
<dbReference type="SUPFAM" id="SSF53041">
    <property type="entry name" value="Resolvase-like"/>
    <property type="match status" value="1"/>
</dbReference>
<keyword evidence="4" id="KW-1185">Reference proteome</keyword>
<dbReference type="Gene3D" id="3.90.1750.20">
    <property type="entry name" value="Putative Large Serine Recombinase, Chain B, Domain 2"/>
    <property type="match status" value="1"/>
</dbReference>
<comment type="caution">
    <text evidence="3">The sequence shown here is derived from an EMBL/GenBank/DDBJ whole genome shotgun (WGS) entry which is preliminary data.</text>
</comment>
<dbReference type="Pfam" id="PF13408">
    <property type="entry name" value="Zn_ribbon_recom"/>
    <property type="match status" value="1"/>
</dbReference>
<protein>
    <submittedName>
        <fullName evidence="3">Recombinase family protein</fullName>
    </submittedName>
</protein>
<dbReference type="Pfam" id="PF00239">
    <property type="entry name" value="Resolvase"/>
    <property type="match status" value="1"/>
</dbReference>
<dbReference type="AlphaFoldDB" id="A0A1U7HC23"/>
<dbReference type="PANTHER" id="PTHR30461:SF26">
    <property type="entry name" value="RESOLVASE HOMOLOG YNEB"/>
    <property type="match status" value="1"/>
</dbReference>
<dbReference type="OrthoDB" id="445127at2"/>
<dbReference type="Pfam" id="PF07508">
    <property type="entry name" value="Recombinase"/>
    <property type="match status" value="1"/>
</dbReference>
<dbReference type="InterPro" id="IPR050639">
    <property type="entry name" value="SSR_resolvase"/>
</dbReference>
<accession>A0A1U7HC23</accession>
<reference evidence="3 4" key="1">
    <citation type="submission" date="2016-11" db="EMBL/GenBank/DDBJ databases">
        <title>Draft Genome Sequences of Nine Cyanobacterial Strains from Diverse Habitats.</title>
        <authorList>
            <person name="Zhu T."/>
            <person name="Hou S."/>
            <person name="Lu X."/>
            <person name="Hess W.R."/>
        </authorList>
    </citation>
    <scope>NUCLEOTIDE SEQUENCE [LARGE SCALE GENOMIC DNA]</scope>
    <source>
        <strain evidence="3 4">NIES-593</strain>
    </source>
</reference>
<dbReference type="InterPro" id="IPR025827">
    <property type="entry name" value="Zn_ribbon_recom_dom"/>
</dbReference>
<dbReference type="InterPro" id="IPR036162">
    <property type="entry name" value="Resolvase-like_N_sf"/>
</dbReference>
<dbReference type="InterPro" id="IPR006119">
    <property type="entry name" value="Resolv_N"/>
</dbReference>
<comment type="similarity">
    <text evidence="1">Belongs to the site-specific recombinase resolvase family.</text>
</comment>
<dbReference type="PANTHER" id="PTHR30461">
    <property type="entry name" value="DNA-INVERTASE FROM LAMBDOID PROPHAGE"/>
    <property type="match status" value="1"/>
</dbReference>
<feature type="domain" description="Recombinase" evidence="2">
    <location>
        <begin position="142"/>
        <end position="242"/>
    </location>
</feature>
<dbReference type="EMBL" id="MRCB01000023">
    <property type="protein sequence ID" value="OKH21088.1"/>
    <property type="molecule type" value="Genomic_DNA"/>
</dbReference>